<dbReference type="EMBL" id="VSRR010000136">
    <property type="protein sequence ID" value="MPC10912.1"/>
    <property type="molecule type" value="Genomic_DNA"/>
</dbReference>
<sequence>MQKNVVYLKTAVGLMMHTTIRYTILLVIRHQNGTVATARREMTELCIRPNVWPFNYQIFSQLISLWF</sequence>
<gene>
    <name evidence="1" type="ORF">E2C01_003555</name>
</gene>
<reference evidence="1 2" key="1">
    <citation type="submission" date="2019-05" db="EMBL/GenBank/DDBJ databases">
        <title>Another draft genome of Portunus trituberculatus and its Hox gene families provides insights of decapod evolution.</title>
        <authorList>
            <person name="Jeong J.-H."/>
            <person name="Song I."/>
            <person name="Kim S."/>
            <person name="Choi T."/>
            <person name="Kim D."/>
            <person name="Ryu S."/>
            <person name="Kim W."/>
        </authorList>
    </citation>
    <scope>NUCLEOTIDE SEQUENCE [LARGE SCALE GENOMIC DNA]</scope>
    <source>
        <tissue evidence="1">Muscle</tissue>
    </source>
</reference>
<organism evidence="1 2">
    <name type="scientific">Portunus trituberculatus</name>
    <name type="common">Swimming crab</name>
    <name type="synonym">Neptunus trituberculatus</name>
    <dbReference type="NCBI Taxonomy" id="210409"/>
    <lineage>
        <taxon>Eukaryota</taxon>
        <taxon>Metazoa</taxon>
        <taxon>Ecdysozoa</taxon>
        <taxon>Arthropoda</taxon>
        <taxon>Crustacea</taxon>
        <taxon>Multicrustacea</taxon>
        <taxon>Malacostraca</taxon>
        <taxon>Eumalacostraca</taxon>
        <taxon>Eucarida</taxon>
        <taxon>Decapoda</taxon>
        <taxon>Pleocyemata</taxon>
        <taxon>Brachyura</taxon>
        <taxon>Eubrachyura</taxon>
        <taxon>Portunoidea</taxon>
        <taxon>Portunidae</taxon>
        <taxon>Portuninae</taxon>
        <taxon>Portunus</taxon>
    </lineage>
</organism>
<name>A0A5B7CMH6_PORTR</name>
<dbReference type="AlphaFoldDB" id="A0A5B7CMH6"/>
<evidence type="ECO:0000313" key="2">
    <source>
        <dbReference type="Proteomes" id="UP000324222"/>
    </source>
</evidence>
<comment type="caution">
    <text evidence="1">The sequence shown here is derived from an EMBL/GenBank/DDBJ whole genome shotgun (WGS) entry which is preliminary data.</text>
</comment>
<evidence type="ECO:0000313" key="1">
    <source>
        <dbReference type="EMBL" id="MPC10912.1"/>
    </source>
</evidence>
<dbReference type="Proteomes" id="UP000324222">
    <property type="component" value="Unassembled WGS sequence"/>
</dbReference>
<protein>
    <submittedName>
        <fullName evidence="1">Uncharacterized protein</fullName>
    </submittedName>
</protein>
<keyword evidence="2" id="KW-1185">Reference proteome</keyword>
<accession>A0A5B7CMH6</accession>
<proteinExistence type="predicted"/>